<protein>
    <submittedName>
        <fullName evidence="2">Uncharacterized protein</fullName>
    </submittedName>
</protein>
<accession>A0AAD7BF58</accession>
<dbReference type="AlphaFoldDB" id="A0AAD7BF58"/>
<feature type="region of interest" description="Disordered" evidence="1">
    <location>
        <begin position="69"/>
        <end position="90"/>
    </location>
</feature>
<feature type="region of interest" description="Disordered" evidence="1">
    <location>
        <begin position="1"/>
        <end position="25"/>
    </location>
</feature>
<dbReference type="EMBL" id="JARKIF010000018">
    <property type="protein sequence ID" value="KAJ7619487.1"/>
    <property type="molecule type" value="Genomic_DNA"/>
</dbReference>
<gene>
    <name evidence="2" type="ORF">FB45DRAFT_1033341</name>
</gene>
<name>A0AAD7BF58_9AGAR</name>
<organism evidence="2 3">
    <name type="scientific">Roridomyces roridus</name>
    <dbReference type="NCBI Taxonomy" id="1738132"/>
    <lineage>
        <taxon>Eukaryota</taxon>
        <taxon>Fungi</taxon>
        <taxon>Dikarya</taxon>
        <taxon>Basidiomycota</taxon>
        <taxon>Agaricomycotina</taxon>
        <taxon>Agaricomycetes</taxon>
        <taxon>Agaricomycetidae</taxon>
        <taxon>Agaricales</taxon>
        <taxon>Marasmiineae</taxon>
        <taxon>Mycenaceae</taxon>
        <taxon>Roridomyces</taxon>
    </lineage>
</organism>
<evidence type="ECO:0000256" key="1">
    <source>
        <dbReference type="SAM" id="MobiDB-lite"/>
    </source>
</evidence>
<comment type="caution">
    <text evidence="2">The sequence shown here is derived from an EMBL/GenBank/DDBJ whole genome shotgun (WGS) entry which is preliminary data.</text>
</comment>
<evidence type="ECO:0000313" key="2">
    <source>
        <dbReference type="EMBL" id="KAJ7619487.1"/>
    </source>
</evidence>
<sequence length="186" mass="20629">MPRGRPRLDPEVKLEHLKQSRKNYEDKNVDLRRRKARELLARVSPMTPSLIPSPSRRPPSTPTIIVTGNLRPNEQHINAPPASRKKPGNRRNKISIRSIYLPALSVNGVCPDLAVLLLRRDIPPTSAQSLRSQHPIRKMKATTIHSPHSTTLLAGLNPLCVPFDAATVLQTNASAVHVSARHQMSG</sequence>
<dbReference type="Proteomes" id="UP001221142">
    <property type="component" value="Unassembled WGS sequence"/>
</dbReference>
<keyword evidence="3" id="KW-1185">Reference proteome</keyword>
<reference evidence="2" key="1">
    <citation type="submission" date="2023-03" db="EMBL/GenBank/DDBJ databases">
        <title>Massive genome expansion in bonnet fungi (Mycena s.s.) driven by repeated elements and novel gene families across ecological guilds.</title>
        <authorList>
            <consortium name="Lawrence Berkeley National Laboratory"/>
            <person name="Harder C.B."/>
            <person name="Miyauchi S."/>
            <person name="Viragh M."/>
            <person name="Kuo A."/>
            <person name="Thoen E."/>
            <person name="Andreopoulos B."/>
            <person name="Lu D."/>
            <person name="Skrede I."/>
            <person name="Drula E."/>
            <person name="Henrissat B."/>
            <person name="Morin E."/>
            <person name="Kohler A."/>
            <person name="Barry K."/>
            <person name="LaButti K."/>
            <person name="Morin E."/>
            <person name="Salamov A."/>
            <person name="Lipzen A."/>
            <person name="Mereny Z."/>
            <person name="Hegedus B."/>
            <person name="Baldrian P."/>
            <person name="Stursova M."/>
            <person name="Weitz H."/>
            <person name="Taylor A."/>
            <person name="Grigoriev I.V."/>
            <person name="Nagy L.G."/>
            <person name="Martin F."/>
            <person name="Kauserud H."/>
        </authorList>
    </citation>
    <scope>NUCLEOTIDE SEQUENCE</scope>
    <source>
        <strain evidence="2">9284</strain>
    </source>
</reference>
<evidence type="ECO:0000313" key="3">
    <source>
        <dbReference type="Proteomes" id="UP001221142"/>
    </source>
</evidence>
<proteinExistence type="predicted"/>